<evidence type="ECO:0000256" key="1">
    <source>
        <dbReference type="ARBA" id="ARBA00001946"/>
    </source>
</evidence>
<evidence type="ECO:0000256" key="4">
    <source>
        <dbReference type="ARBA" id="ARBA00034247"/>
    </source>
</evidence>
<keyword evidence="5" id="KW-0472">Membrane</keyword>
<name>A0A5R9AKE7_PSENT</name>
<sequence length="479" mass="52805">MLKPLRIFALTFLLAVLASLLAGWHMLQMKQDALMYARASGTNTLLLVEREFHRDLDVHAQTLQTLANVITGPSTPAMTQQVLQELVQGHAAGALQSGTLVVTDAQGQLLVDLNHAGETRRDLSAREYFTAQRDNPGHLYLSHPFLPSYPGSGPSIALSRAIVGKDGQFQGVAVAIKDLHHLDAFVRGLDLGQRGVVSIRLLDGTLLTQWPPDQAMHEDEGGSFHTFVTSGRPDAIDEDIGGASAHWRGYRRIGDYPAVVSVELCREAIFQTWTGRTWITAGLLLAINAATLFFAYRLTRHLRRRDAKENKLRTQADTDPLTGLHNRRWFDDKAQHEWQRRRAGDGHLAVLMMDIDQFKAYNDHYGHPRGDLALINVAHLVRKGCRREEDGAARYGGEEFVMILPGCDSAAAARVAESIRREVEETALPHEKSQRGVVTLSIGVASTSDTPAESLQALIDAADANLYKAKEAGRNRVVA</sequence>
<gene>
    <name evidence="7" type="ORF">FEA48_05330</name>
</gene>
<evidence type="ECO:0000256" key="3">
    <source>
        <dbReference type="ARBA" id="ARBA00012528"/>
    </source>
</evidence>
<comment type="subcellular location">
    <subcellularLocation>
        <location evidence="2">Cell inner membrane</location>
    </subcellularLocation>
</comment>
<dbReference type="AlphaFoldDB" id="A0A5R9AKE7"/>
<dbReference type="PANTHER" id="PTHR45138:SF9">
    <property type="entry name" value="DIGUANYLATE CYCLASE DGCM-RELATED"/>
    <property type="match status" value="1"/>
</dbReference>
<evidence type="ECO:0000259" key="6">
    <source>
        <dbReference type="PROSITE" id="PS50887"/>
    </source>
</evidence>
<dbReference type="NCBIfam" id="TIGR00254">
    <property type="entry name" value="GGDEF"/>
    <property type="match status" value="1"/>
</dbReference>
<dbReference type="InterPro" id="IPR050469">
    <property type="entry name" value="Diguanylate_Cyclase"/>
</dbReference>
<dbReference type="GO" id="GO:0052621">
    <property type="term" value="F:diguanylate cyclase activity"/>
    <property type="evidence" value="ECO:0007669"/>
    <property type="project" value="UniProtKB-EC"/>
</dbReference>
<keyword evidence="5" id="KW-0812">Transmembrane</keyword>
<dbReference type="Gene3D" id="3.30.70.270">
    <property type="match status" value="1"/>
</dbReference>
<evidence type="ECO:0000256" key="5">
    <source>
        <dbReference type="SAM" id="Phobius"/>
    </source>
</evidence>
<dbReference type="RefSeq" id="WP_138212834.1">
    <property type="nucleotide sequence ID" value="NZ_VASG01000001.1"/>
</dbReference>
<evidence type="ECO:0000313" key="7">
    <source>
        <dbReference type="EMBL" id="TLP78624.1"/>
    </source>
</evidence>
<proteinExistence type="predicted"/>
<feature type="domain" description="GGDEF" evidence="6">
    <location>
        <begin position="346"/>
        <end position="479"/>
    </location>
</feature>
<keyword evidence="5" id="KW-1133">Transmembrane helix</keyword>
<dbReference type="EMBL" id="VASG01000001">
    <property type="protein sequence ID" value="TLP78624.1"/>
    <property type="molecule type" value="Genomic_DNA"/>
</dbReference>
<dbReference type="PROSITE" id="PS50887">
    <property type="entry name" value="GGDEF"/>
    <property type="match status" value="1"/>
</dbReference>
<dbReference type="SUPFAM" id="SSF55073">
    <property type="entry name" value="Nucleotide cyclase"/>
    <property type="match status" value="1"/>
</dbReference>
<dbReference type="CDD" id="cd12914">
    <property type="entry name" value="PDC1_DGC_like"/>
    <property type="match status" value="1"/>
</dbReference>
<dbReference type="InterPro" id="IPR029787">
    <property type="entry name" value="Nucleotide_cyclase"/>
</dbReference>
<dbReference type="EC" id="2.7.7.65" evidence="3"/>
<dbReference type="GO" id="GO:1902201">
    <property type="term" value="P:negative regulation of bacterial-type flagellum-dependent cell motility"/>
    <property type="evidence" value="ECO:0007669"/>
    <property type="project" value="TreeGrafter"/>
</dbReference>
<feature type="transmembrane region" description="Helical" evidence="5">
    <location>
        <begin position="278"/>
        <end position="298"/>
    </location>
</feature>
<dbReference type="Pfam" id="PF00990">
    <property type="entry name" value="GGDEF"/>
    <property type="match status" value="1"/>
</dbReference>
<dbReference type="Proteomes" id="UP000307510">
    <property type="component" value="Unassembled WGS sequence"/>
</dbReference>
<dbReference type="InterPro" id="IPR000160">
    <property type="entry name" value="GGDEF_dom"/>
</dbReference>
<dbReference type="PANTHER" id="PTHR45138">
    <property type="entry name" value="REGULATORY COMPONENTS OF SENSORY TRANSDUCTION SYSTEM"/>
    <property type="match status" value="1"/>
</dbReference>
<dbReference type="GO" id="GO:0005886">
    <property type="term" value="C:plasma membrane"/>
    <property type="evidence" value="ECO:0007669"/>
    <property type="project" value="UniProtKB-SubCell"/>
</dbReference>
<dbReference type="SMART" id="SM00267">
    <property type="entry name" value="GGDEF"/>
    <property type="match status" value="1"/>
</dbReference>
<reference evidence="8" key="2">
    <citation type="submission" date="2019-06" db="EMBL/GenBank/DDBJ databases">
        <title>AzeR, a transcriptional regulator that responds to azelaic acid in Pseudomonas nitroreducens.</title>
        <authorList>
            <person name="Bez C."/>
            <person name="Javvadi S.G."/>
            <person name="Bertani I."/>
            <person name="Devescovi G."/>
            <person name="Studholme D.J."/>
            <person name="Geller A."/>
            <person name="Levy A."/>
            <person name="Venturi V."/>
        </authorList>
    </citation>
    <scope>NUCLEOTIDE SEQUENCE [LARGE SCALE GENOMIC DNA]</scope>
    <source>
        <strain evidence="8">DSM 9128</strain>
    </source>
</reference>
<dbReference type="InterPro" id="IPR043128">
    <property type="entry name" value="Rev_trsase/Diguanyl_cyclase"/>
</dbReference>
<evidence type="ECO:0000256" key="2">
    <source>
        <dbReference type="ARBA" id="ARBA00004533"/>
    </source>
</evidence>
<dbReference type="CDD" id="cd01949">
    <property type="entry name" value="GGDEF"/>
    <property type="match status" value="1"/>
</dbReference>
<organism evidence="7 8">
    <name type="scientific">Pseudomonas nitroreducens</name>
    <dbReference type="NCBI Taxonomy" id="46680"/>
    <lineage>
        <taxon>Bacteria</taxon>
        <taxon>Pseudomonadati</taxon>
        <taxon>Pseudomonadota</taxon>
        <taxon>Gammaproteobacteria</taxon>
        <taxon>Pseudomonadales</taxon>
        <taxon>Pseudomonadaceae</taxon>
        <taxon>Pseudomonas</taxon>
    </lineage>
</organism>
<accession>A0A5R9AKE7</accession>
<reference evidence="7 8" key="1">
    <citation type="submission" date="2019-05" db="EMBL/GenBank/DDBJ databases">
        <authorList>
            <person name="Moore K."/>
            <person name="O'Neill P."/>
            <person name="Farbos A."/>
            <person name="Studholme D.J."/>
        </authorList>
    </citation>
    <scope>NUCLEOTIDE SEQUENCE [LARGE SCALE GENOMIC DNA]</scope>
    <source>
        <strain evidence="7 8">DSM 9128</strain>
    </source>
</reference>
<evidence type="ECO:0000313" key="8">
    <source>
        <dbReference type="Proteomes" id="UP000307510"/>
    </source>
</evidence>
<protein>
    <recommendedName>
        <fullName evidence="3">diguanylate cyclase</fullName>
        <ecNumber evidence="3">2.7.7.65</ecNumber>
    </recommendedName>
</protein>
<dbReference type="Gene3D" id="3.30.450.20">
    <property type="entry name" value="PAS domain"/>
    <property type="match status" value="2"/>
</dbReference>
<comment type="caution">
    <text evidence="7">The sequence shown here is derived from an EMBL/GenBank/DDBJ whole genome shotgun (WGS) entry which is preliminary data.</text>
</comment>
<dbReference type="CDD" id="cd12915">
    <property type="entry name" value="PDC2_DGC_like"/>
    <property type="match status" value="1"/>
</dbReference>
<dbReference type="GO" id="GO:0043709">
    <property type="term" value="P:cell adhesion involved in single-species biofilm formation"/>
    <property type="evidence" value="ECO:0007669"/>
    <property type="project" value="TreeGrafter"/>
</dbReference>
<dbReference type="FunFam" id="3.30.70.270:FF:000001">
    <property type="entry name" value="Diguanylate cyclase domain protein"/>
    <property type="match status" value="1"/>
</dbReference>
<comment type="catalytic activity">
    <reaction evidence="4">
        <text>2 GTP = 3',3'-c-di-GMP + 2 diphosphate</text>
        <dbReference type="Rhea" id="RHEA:24898"/>
        <dbReference type="ChEBI" id="CHEBI:33019"/>
        <dbReference type="ChEBI" id="CHEBI:37565"/>
        <dbReference type="ChEBI" id="CHEBI:58805"/>
        <dbReference type="EC" id="2.7.7.65"/>
    </reaction>
</comment>
<comment type="cofactor">
    <cofactor evidence="1">
        <name>Mg(2+)</name>
        <dbReference type="ChEBI" id="CHEBI:18420"/>
    </cofactor>
</comment>